<evidence type="ECO:0000256" key="6">
    <source>
        <dbReference type="ARBA" id="ARBA00022449"/>
    </source>
</evidence>
<dbReference type="GO" id="GO:0006811">
    <property type="term" value="P:monoatomic ion transport"/>
    <property type="evidence" value="ECO:0007669"/>
    <property type="project" value="UniProtKB-KW"/>
</dbReference>
<feature type="transmembrane region" description="Helical" evidence="13">
    <location>
        <begin position="145"/>
        <end position="162"/>
    </location>
</feature>
<sequence>MNTTQRSLQDLRQGVSLSAGRQYSLIFRLALPAILAQVAGTLMQLIDASMAGRLGSLAAASIGLVASSTWLFSGICRGVIFGFSVQTAQTIGAGNDELAARICRQGLAAILLFALTFAMTGLFAAPHLPVWLHGEPAIQSMASAYFGWWCLFLPFLMLNEWAVQMLQATGNTRLPGMLQILMCALDVVFNWFFIFQLNLGVAGAAIGTGAAAMCTSLYLAWFTLVRSPFLSGHHSFRFRKETIQRAVKIGLPVSVEQLVTGSGYVIFTRIVAGLGSISVAANSFSITGESLAYMPGFGIASAASAIIGQCVGAGRKTLTRSLAWRIELAGITVMSVMGIALWLLAPALMQLLSVDPAVQDLGTRVLRIEAFAEPMYGAAIVATGILRGKGDTLWPTIISLVSNWGLRIPFAAAMTGYGLPGVWFAMAFELNCRGLLFLFRLCRSFPKDRIASSDSTQTENTGPAAA</sequence>
<comment type="similarity">
    <text evidence="3">Belongs to the multi antimicrobial extrusion (MATE) (TC 2.A.66.1) family.</text>
</comment>
<dbReference type="GO" id="GO:0042910">
    <property type="term" value="F:xenobiotic transmembrane transporter activity"/>
    <property type="evidence" value="ECO:0007669"/>
    <property type="project" value="InterPro"/>
</dbReference>
<keyword evidence="11 13" id="KW-0472">Membrane</keyword>
<dbReference type="GO" id="GO:0015297">
    <property type="term" value="F:antiporter activity"/>
    <property type="evidence" value="ECO:0007669"/>
    <property type="project" value="UniProtKB-KW"/>
</dbReference>
<proteinExistence type="inferred from homology"/>
<dbReference type="PANTHER" id="PTHR43298:SF2">
    <property type="entry name" value="FMN_FAD EXPORTER YEEO-RELATED"/>
    <property type="match status" value="1"/>
</dbReference>
<evidence type="ECO:0000256" key="7">
    <source>
        <dbReference type="ARBA" id="ARBA00022475"/>
    </source>
</evidence>
<evidence type="ECO:0000256" key="4">
    <source>
        <dbReference type="ARBA" id="ARBA00020268"/>
    </source>
</evidence>
<dbReference type="GO" id="GO:0005886">
    <property type="term" value="C:plasma membrane"/>
    <property type="evidence" value="ECO:0007669"/>
    <property type="project" value="UniProtKB-SubCell"/>
</dbReference>
<evidence type="ECO:0000256" key="13">
    <source>
        <dbReference type="SAM" id="Phobius"/>
    </source>
</evidence>
<dbReference type="PIRSF" id="PIRSF006603">
    <property type="entry name" value="DinF"/>
    <property type="match status" value="1"/>
</dbReference>
<accession>A0A1Q9YLP6</accession>
<reference evidence="14 15" key="1">
    <citation type="submission" date="2016-11" db="EMBL/GenBank/DDBJ databases">
        <title>Description of two novel members of the family Erysipelotrichaceae: Ileibacterium lipovorans gen. nov., sp. nov. and Dubosiella newyorkensis, gen. nov., sp. nov.</title>
        <authorList>
            <person name="Cox L.M."/>
            <person name="Sohn J."/>
            <person name="Tyrrell K.L."/>
            <person name="Citron D.M."/>
            <person name="Lawson P.A."/>
            <person name="Patel N.B."/>
            <person name="Iizumi T."/>
            <person name="Perez-Perez G.I."/>
            <person name="Goldstein E.J."/>
            <person name="Blaser M.J."/>
        </authorList>
    </citation>
    <scope>NUCLEOTIDE SEQUENCE [LARGE SCALE GENOMIC DNA]</scope>
    <source>
        <strain evidence="14 15">NYU-BL-K8</strain>
    </source>
</reference>
<dbReference type="CDD" id="cd13137">
    <property type="entry name" value="MATE_NorM_like"/>
    <property type="match status" value="1"/>
</dbReference>
<comment type="subcellular location">
    <subcellularLocation>
        <location evidence="2">Cell membrane</location>
        <topology evidence="2">Multi-pass membrane protein</topology>
    </subcellularLocation>
</comment>
<organism evidence="14 15">
    <name type="scientific">Faecalibaculum rodentium</name>
    <dbReference type="NCBI Taxonomy" id="1702221"/>
    <lineage>
        <taxon>Bacteria</taxon>
        <taxon>Bacillati</taxon>
        <taxon>Bacillota</taxon>
        <taxon>Erysipelotrichia</taxon>
        <taxon>Erysipelotrichales</taxon>
        <taxon>Erysipelotrichaceae</taxon>
        <taxon>Faecalibaculum</taxon>
    </lineage>
</organism>
<feature type="transmembrane region" description="Helical" evidence="13">
    <location>
        <begin position="58"/>
        <end position="85"/>
    </location>
</feature>
<keyword evidence="8 13" id="KW-0812">Transmembrane</keyword>
<evidence type="ECO:0000256" key="12">
    <source>
        <dbReference type="ARBA" id="ARBA00031636"/>
    </source>
</evidence>
<feature type="transmembrane region" description="Helical" evidence="13">
    <location>
        <begin position="292"/>
        <end position="314"/>
    </location>
</feature>
<dbReference type="RefSeq" id="WP_075884977.1">
    <property type="nucleotide sequence ID" value="NZ_CALFTW010000107.1"/>
</dbReference>
<dbReference type="InterPro" id="IPR048279">
    <property type="entry name" value="MdtK-like"/>
</dbReference>
<comment type="caution">
    <text evidence="14">The sequence shown here is derived from an EMBL/GenBank/DDBJ whole genome shotgun (WGS) entry which is preliminary data.</text>
</comment>
<feature type="transmembrane region" description="Helical" evidence="13">
    <location>
        <begin position="326"/>
        <end position="345"/>
    </location>
</feature>
<evidence type="ECO:0000256" key="3">
    <source>
        <dbReference type="ARBA" id="ARBA00010199"/>
    </source>
</evidence>
<dbReference type="InterPro" id="IPR002528">
    <property type="entry name" value="MATE_fam"/>
</dbReference>
<keyword evidence="7" id="KW-1003">Cell membrane</keyword>
<evidence type="ECO:0000256" key="9">
    <source>
        <dbReference type="ARBA" id="ARBA00022989"/>
    </source>
</evidence>
<keyword evidence="9 13" id="KW-1133">Transmembrane helix</keyword>
<feature type="transmembrane region" description="Helical" evidence="13">
    <location>
        <begin position="246"/>
        <end position="272"/>
    </location>
</feature>
<evidence type="ECO:0000256" key="5">
    <source>
        <dbReference type="ARBA" id="ARBA00022448"/>
    </source>
</evidence>
<evidence type="ECO:0000256" key="10">
    <source>
        <dbReference type="ARBA" id="ARBA00023065"/>
    </source>
</evidence>
<dbReference type="Proteomes" id="UP000186758">
    <property type="component" value="Unassembled WGS sequence"/>
</dbReference>
<feature type="transmembrane region" description="Helical" evidence="13">
    <location>
        <begin position="174"/>
        <end position="195"/>
    </location>
</feature>
<evidence type="ECO:0000313" key="14">
    <source>
        <dbReference type="EMBL" id="OLU45872.1"/>
    </source>
</evidence>
<feature type="transmembrane region" description="Helical" evidence="13">
    <location>
        <begin position="25"/>
        <end position="46"/>
    </location>
</feature>
<keyword evidence="5" id="KW-0813">Transport</keyword>
<evidence type="ECO:0000313" key="15">
    <source>
        <dbReference type="Proteomes" id="UP000186758"/>
    </source>
</evidence>
<feature type="transmembrane region" description="Helical" evidence="13">
    <location>
        <begin position="201"/>
        <end position="225"/>
    </location>
</feature>
<dbReference type="InterPro" id="IPR050222">
    <property type="entry name" value="MATE_MdtK"/>
</dbReference>
<evidence type="ECO:0000256" key="1">
    <source>
        <dbReference type="ARBA" id="ARBA00003408"/>
    </source>
</evidence>
<dbReference type="NCBIfam" id="TIGR00797">
    <property type="entry name" value="matE"/>
    <property type="match status" value="1"/>
</dbReference>
<evidence type="ECO:0000256" key="2">
    <source>
        <dbReference type="ARBA" id="ARBA00004651"/>
    </source>
</evidence>
<evidence type="ECO:0000256" key="11">
    <source>
        <dbReference type="ARBA" id="ARBA00023136"/>
    </source>
</evidence>
<gene>
    <name evidence="14" type="ORF">BO223_03730</name>
</gene>
<keyword evidence="6" id="KW-0050">Antiport</keyword>
<feature type="transmembrane region" description="Helical" evidence="13">
    <location>
        <begin position="106"/>
        <end position="125"/>
    </location>
</feature>
<keyword evidence="10" id="KW-0406">Ion transport</keyword>
<name>A0A1Q9YLP6_9FIRM</name>
<dbReference type="AlphaFoldDB" id="A0A1Q9YLP6"/>
<evidence type="ECO:0000256" key="8">
    <source>
        <dbReference type="ARBA" id="ARBA00022692"/>
    </source>
</evidence>
<dbReference type="PANTHER" id="PTHR43298">
    <property type="entry name" value="MULTIDRUG RESISTANCE PROTEIN NORM-RELATED"/>
    <property type="match status" value="1"/>
</dbReference>
<dbReference type="Pfam" id="PF01554">
    <property type="entry name" value="MatE"/>
    <property type="match status" value="2"/>
</dbReference>
<protein>
    <recommendedName>
        <fullName evidence="4">Probable multidrug resistance protein NorM</fullName>
    </recommendedName>
    <alternativeName>
        <fullName evidence="12">Multidrug-efflux transporter</fullName>
    </alternativeName>
</protein>
<comment type="function">
    <text evidence="1">Multidrug efflux pump.</text>
</comment>
<dbReference type="EMBL" id="MPJZ01000042">
    <property type="protein sequence ID" value="OLU45872.1"/>
    <property type="molecule type" value="Genomic_DNA"/>
</dbReference>